<dbReference type="InterPro" id="IPR052012">
    <property type="entry name" value="GTase_92"/>
</dbReference>
<dbReference type="OrthoDB" id="5808499at2759"/>
<keyword evidence="7" id="KW-0472">Membrane</keyword>
<comment type="similarity">
    <text evidence="2">Belongs to the glycosyltransferase 92 family.</text>
</comment>
<evidence type="ECO:0000313" key="13">
    <source>
        <dbReference type="EMBL" id="CAI5452436.1"/>
    </source>
</evidence>
<evidence type="ECO:0000313" key="14">
    <source>
        <dbReference type="Proteomes" id="UP001152747"/>
    </source>
</evidence>
<organism evidence="13 14">
    <name type="scientific">Caenorhabditis angaria</name>
    <dbReference type="NCBI Taxonomy" id="860376"/>
    <lineage>
        <taxon>Eukaryota</taxon>
        <taxon>Metazoa</taxon>
        <taxon>Ecdysozoa</taxon>
        <taxon>Nematoda</taxon>
        <taxon>Chromadorea</taxon>
        <taxon>Rhabditida</taxon>
        <taxon>Rhabditina</taxon>
        <taxon>Rhabditomorpha</taxon>
        <taxon>Rhabditoidea</taxon>
        <taxon>Rhabditidae</taxon>
        <taxon>Peloderinae</taxon>
        <taxon>Caenorhabditis</taxon>
    </lineage>
</organism>
<feature type="domain" description="C-type lectin" evidence="12">
    <location>
        <begin position="28"/>
        <end position="143"/>
    </location>
</feature>
<dbReference type="InterPro" id="IPR001304">
    <property type="entry name" value="C-type_lectin-like"/>
</dbReference>
<evidence type="ECO:0000259" key="12">
    <source>
        <dbReference type="PROSITE" id="PS50041"/>
    </source>
</evidence>
<protein>
    <recommendedName>
        <fullName evidence="15">C-type lectin domain-containing protein</fullName>
    </recommendedName>
</protein>
<evidence type="ECO:0008006" key="15">
    <source>
        <dbReference type="Google" id="ProtNLM"/>
    </source>
</evidence>
<dbReference type="CDD" id="cd00041">
    <property type="entry name" value="CUB"/>
    <property type="match status" value="2"/>
</dbReference>
<comment type="subcellular location">
    <subcellularLocation>
        <location evidence="1">Membrane</location>
        <topology evidence="1">Single-pass membrane protein</topology>
    </subcellularLocation>
</comment>
<dbReference type="PROSITE" id="PS50041">
    <property type="entry name" value="C_TYPE_LECTIN_2"/>
    <property type="match status" value="1"/>
</dbReference>
<evidence type="ECO:0000256" key="2">
    <source>
        <dbReference type="ARBA" id="ARBA00007647"/>
    </source>
</evidence>
<evidence type="ECO:0000256" key="4">
    <source>
        <dbReference type="ARBA" id="ARBA00022679"/>
    </source>
</evidence>
<accession>A0A9P1IWM2</accession>
<evidence type="ECO:0000256" key="9">
    <source>
        <dbReference type="PROSITE-ProRule" id="PRU00059"/>
    </source>
</evidence>
<dbReference type="PANTHER" id="PTHR21645">
    <property type="entry name" value="GLYCOSYLTRANSFERASE FAMILY 92 PROTEIN"/>
    <property type="match status" value="1"/>
</dbReference>
<proteinExistence type="inferred from homology"/>
<evidence type="ECO:0000256" key="1">
    <source>
        <dbReference type="ARBA" id="ARBA00004167"/>
    </source>
</evidence>
<dbReference type="InterPro" id="IPR016187">
    <property type="entry name" value="CTDL_fold"/>
</dbReference>
<dbReference type="EMBL" id="CANHGI010000005">
    <property type="protein sequence ID" value="CAI5452436.1"/>
    <property type="molecule type" value="Genomic_DNA"/>
</dbReference>
<dbReference type="InterPro" id="IPR016186">
    <property type="entry name" value="C-type_lectin-like/link_sf"/>
</dbReference>
<comment type="caution">
    <text evidence="9">Lacks conserved residue(s) required for the propagation of feature annotation.</text>
</comment>
<dbReference type="InterPro" id="IPR008166">
    <property type="entry name" value="Glyco_transf_92"/>
</dbReference>
<keyword evidence="4" id="KW-0808">Transferase</keyword>
<dbReference type="Pfam" id="PF00059">
    <property type="entry name" value="Lectin_C"/>
    <property type="match status" value="1"/>
</dbReference>
<feature type="domain" description="CUB" evidence="11">
    <location>
        <begin position="149"/>
        <end position="260"/>
    </location>
</feature>
<keyword evidence="8" id="KW-1015">Disulfide bond</keyword>
<gene>
    <name evidence="13" type="ORF">CAMP_LOCUS15073</name>
</gene>
<dbReference type="SMART" id="SM00042">
    <property type="entry name" value="CUB"/>
    <property type="match status" value="2"/>
</dbReference>
<dbReference type="Proteomes" id="UP001152747">
    <property type="component" value="Unassembled WGS sequence"/>
</dbReference>
<evidence type="ECO:0000256" key="5">
    <source>
        <dbReference type="ARBA" id="ARBA00022692"/>
    </source>
</evidence>
<dbReference type="GO" id="GO:0016020">
    <property type="term" value="C:membrane"/>
    <property type="evidence" value="ECO:0007669"/>
    <property type="project" value="UniProtKB-SubCell"/>
</dbReference>
<keyword evidence="6" id="KW-1133">Transmembrane helix</keyword>
<dbReference type="Pfam" id="PF01697">
    <property type="entry name" value="Glyco_transf_92"/>
    <property type="match status" value="1"/>
</dbReference>
<feature type="chain" id="PRO_5040276494" description="C-type lectin domain-containing protein" evidence="10">
    <location>
        <begin position="16"/>
        <end position="815"/>
    </location>
</feature>
<dbReference type="InterPro" id="IPR035914">
    <property type="entry name" value="Sperma_CUB_dom_sf"/>
</dbReference>
<feature type="signal peptide" evidence="10">
    <location>
        <begin position="1"/>
        <end position="15"/>
    </location>
</feature>
<dbReference type="Pfam" id="PF00431">
    <property type="entry name" value="CUB"/>
    <property type="match status" value="2"/>
</dbReference>
<keyword evidence="5" id="KW-0812">Transmembrane</keyword>
<dbReference type="Gene3D" id="2.60.120.290">
    <property type="entry name" value="Spermadhesin, CUB domain"/>
    <property type="match status" value="2"/>
</dbReference>
<reference evidence="13" key="1">
    <citation type="submission" date="2022-11" db="EMBL/GenBank/DDBJ databases">
        <authorList>
            <person name="Kikuchi T."/>
        </authorList>
    </citation>
    <scope>NUCLEOTIDE SEQUENCE</scope>
    <source>
        <strain evidence="13">PS1010</strain>
    </source>
</reference>
<evidence type="ECO:0000259" key="11">
    <source>
        <dbReference type="PROSITE" id="PS01180"/>
    </source>
</evidence>
<keyword evidence="3" id="KW-0328">Glycosyltransferase</keyword>
<dbReference type="SUPFAM" id="SSF49854">
    <property type="entry name" value="Spermadhesin, CUB domain"/>
    <property type="match status" value="2"/>
</dbReference>
<name>A0A9P1IWM2_9PELO</name>
<evidence type="ECO:0000256" key="3">
    <source>
        <dbReference type="ARBA" id="ARBA00022676"/>
    </source>
</evidence>
<evidence type="ECO:0000256" key="6">
    <source>
        <dbReference type="ARBA" id="ARBA00022989"/>
    </source>
</evidence>
<dbReference type="SUPFAM" id="SSF56436">
    <property type="entry name" value="C-type lectin-like"/>
    <property type="match status" value="1"/>
</dbReference>
<dbReference type="AlphaFoldDB" id="A0A9P1IWM2"/>
<evidence type="ECO:0000256" key="8">
    <source>
        <dbReference type="ARBA" id="ARBA00023157"/>
    </source>
</evidence>
<evidence type="ECO:0000256" key="7">
    <source>
        <dbReference type="ARBA" id="ARBA00023136"/>
    </source>
</evidence>
<evidence type="ECO:0000256" key="10">
    <source>
        <dbReference type="SAM" id="SignalP"/>
    </source>
</evidence>
<dbReference type="Gene3D" id="3.10.100.10">
    <property type="entry name" value="Mannose-Binding Protein A, subunit A"/>
    <property type="match status" value="1"/>
</dbReference>
<dbReference type="PANTHER" id="PTHR21645:SF15">
    <property type="entry name" value="GLYCOSYLTRANSFERASE FAMILY 92 PROTEIN F55C10.4"/>
    <property type="match status" value="1"/>
</dbReference>
<dbReference type="InterPro" id="IPR000859">
    <property type="entry name" value="CUB_dom"/>
</dbReference>
<keyword evidence="14" id="KW-1185">Reference proteome</keyword>
<dbReference type="CDD" id="cd00037">
    <property type="entry name" value="CLECT"/>
    <property type="match status" value="1"/>
</dbReference>
<comment type="caution">
    <text evidence="13">The sequence shown here is derived from an EMBL/GenBank/DDBJ whole genome shotgun (WGS) entry which is preliminary data.</text>
</comment>
<dbReference type="SMART" id="SM00034">
    <property type="entry name" value="CLECT"/>
    <property type="match status" value="1"/>
</dbReference>
<sequence length="815" mass="93083">MKVFLFIFLVGISKAANECRDGWIFNPETAKCFYISERFYHFDEAMKFCYSMNNSVPMMLTSMAEKSATIELTNITMVQPWIGARRNVSDGKFYLIDGSILQKVYWAPDEPKDQNGDCVTYRGLGLIGEQVTQCYNSQPAMCKYLPDLCNGGNFGGPYSRKGSIQSPNYPIQYYNNMKCYYYISSPNGTQIVVNFTTYQLDTMFDRVTVFDGFSNATSKQLGVASPYNTQFASTTNQMLLIFSSNYAKTDIGWSLDWIAQLYQPIIVQNGTNGTMTSSNYPNNYQSYENQLYTIETNVGSRINITFDDFYTQANYDYLEIYDVQRSEFVLIANLSGLLSTPFSYTSTLQYMKLKFTSNVVTEFRGWHASWLGKNAIAIVTTMNKRTANRILDLPIRIVASNSSVIMKTQANLTTEHRLEDRCDYSMILIQANTLNNLTKLEIESLGETVQIPVKQPLKTAPKQVVFCVSPQFAAEQWQVFLAQVHISKFYGAHLHIYVVSMIEAYFNLLLEYQKLGLISIEPWLTIKFSKVNTPVMEPNRNVELRAQTAAHTDCLLMYKEAATFIGSIDMDDLLIPLQSHSSYYEEFEKFYDGNRFISALNYNKNDFEVSKTVSIKELIKSAEPLNSTDSGKSFVRSERYNSTWAHWSRVADTVTQYDADGNKYKTHLEKLTSNGIFHLRKINTGNFTGSGKIPINPGNEELLISMESLNSIEDDLKKHMEMPKIQKIIKSLPTEDFYGPIIFKCYNESFYHARDIGKLSQHFVCINAYDCEIPQRDDLPCIHSDANYTSGPFMIPITYHYATQPFFSTKIGCLQ</sequence>
<feature type="domain" description="CUB" evidence="11">
    <location>
        <begin position="262"/>
        <end position="373"/>
    </location>
</feature>
<dbReference type="GO" id="GO:0016757">
    <property type="term" value="F:glycosyltransferase activity"/>
    <property type="evidence" value="ECO:0007669"/>
    <property type="project" value="UniProtKB-KW"/>
</dbReference>
<keyword evidence="10" id="KW-0732">Signal</keyword>
<dbReference type="PROSITE" id="PS01180">
    <property type="entry name" value="CUB"/>
    <property type="match status" value="2"/>
</dbReference>